<organism evidence="1 2">
    <name type="scientific">Rhizoctonia solani</name>
    <dbReference type="NCBI Taxonomy" id="456999"/>
    <lineage>
        <taxon>Eukaryota</taxon>
        <taxon>Fungi</taxon>
        <taxon>Dikarya</taxon>
        <taxon>Basidiomycota</taxon>
        <taxon>Agaricomycotina</taxon>
        <taxon>Agaricomycetes</taxon>
        <taxon>Cantharellales</taxon>
        <taxon>Ceratobasidiaceae</taxon>
        <taxon>Rhizoctonia</taxon>
    </lineage>
</organism>
<dbReference type="EMBL" id="JACYCC010000413">
    <property type="protein sequence ID" value="KAF8666178.1"/>
    <property type="molecule type" value="Genomic_DNA"/>
</dbReference>
<comment type="caution">
    <text evidence="1">The sequence shown here is derived from an EMBL/GenBank/DDBJ whole genome shotgun (WGS) entry which is preliminary data.</text>
</comment>
<evidence type="ECO:0000313" key="2">
    <source>
        <dbReference type="Proteomes" id="UP000650582"/>
    </source>
</evidence>
<proteinExistence type="predicted"/>
<protein>
    <submittedName>
        <fullName evidence="1">Uncharacterized protein</fullName>
    </submittedName>
</protein>
<reference evidence="1" key="1">
    <citation type="submission" date="2020-09" db="EMBL/GenBank/DDBJ databases">
        <title>Comparative genome analyses of four rice-infecting Rhizoctonia solani isolates reveal extensive enrichment of homogalacturonan modification genes.</title>
        <authorList>
            <person name="Lee D.-Y."/>
            <person name="Jeon J."/>
            <person name="Kim K.-T."/>
            <person name="Cheong K."/>
            <person name="Song H."/>
            <person name="Choi G."/>
            <person name="Ko J."/>
            <person name="Opiyo S.O."/>
            <person name="Zuo S."/>
            <person name="Madhav S."/>
            <person name="Lee Y.-H."/>
            <person name="Wang G.-L."/>
        </authorList>
    </citation>
    <scope>NUCLEOTIDE SEQUENCE</scope>
    <source>
        <strain evidence="1">AG1-IA YN-7</strain>
    </source>
</reference>
<evidence type="ECO:0000313" key="1">
    <source>
        <dbReference type="EMBL" id="KAF8666178.1"/>
    </source>
</evidence>
<dbReference type="AlphaFoldDB" id="A0A8H7GYR8"/>
<accession>A0A8H7GYR8</accession>
<dbReference type="Proteomes" id="UP000650582">
    <property type="component" value="Unassembled WGS sequence"/>
</dbReference>
<gene>
    <name evidence="1" type="ORF">RHS04_09721</name>
</gene>
<name>A0A8H7GYR8_9AGAM</name>
<sequence length="101" mass="11145">MGINLGAPELNNPETLISKIVAVWQQHVPPGGSWGPTKSKRLQAMDIAAWTHNPPHSWFSMMFLCLKEVGILQPQHLTSNQSAPSTPPQLLLMSPNVCRHT</sequence>